<evidence type="ECO:0000256" key="1">
    <source>
        <dbReference type="SAM" id="Phobius"/>
    </source>
</evidence>
<proteinExistence type="predicted"/>
<keyword evidence="1" id="KW-0812">Transmembrane</keyword>
<reference evidence="2 3" key="1">
    <citation type="journal article" date="2014" name="Am. J. Bot.">
        <title>Genome assembly and annotation for red clover (Trifolium pratense; Fabaceae).</title>
        <authorList>
            <person name="Istvanek J."/>
            <person name="Jaros M."/>
            <person name="Krenek A."/>
            <person name="Repkova J."/>
        </authorList>
    </citation>
    <scope>NUCLEOTIDE SEQUENCE [LARGE SCALE GENOMIC DNA]</scope>
    <source>
        <strain evidence="3">cv. Tatra</strain>
        <tissue evidence="2">Young leaves</tissue>
    </source>
</reference>
<gene>
    <name evidence="2" type="ORF">L195_g057332</name>
</gene>
<evidence type="ECO:0000313" key="3">
    <source>
        <dbReference type="Proteomes" id="UP000236291"/>
    </source>
</evidence>
<protein>
    <submittedName>
        <fullName evidence="2">Uncharacterized protein</fullName>
    </submittedName>
</protein>
<dbReference type="Proteomes" id="UP000236291">
    <property type="component" value="Unassembled WGS sequence"/>
</dbReference>
<name>A0A2K3KVS1_TRIPR</name>
<organism evidence="2 3">
    <name type="scientific">Trifolium pratense</name>
    <name type="common">Red clover</name>
    <dbReference type="NCBI Taxonomy" id="57577"/>
    <lineage>
        <taxon>Eukaryota</taxon>
        <taxon>Viridiplantae</taxon>
        <taxon>Streptophyta</taxon>
        <taxon>Embryophyta</taxon>
        <taxon>Tracheophyta</taxon>
        <taxon>Spermatophyta</taxon>
        <taxon>Magnoliopsida</taxon>
        <taxon>eudicotyledons</taxon>
        <taxon>Gunneridae</taxon>
        <taxon>Pentapetalae</taxon>
        <taxon>rosids</taxon>
        <taxon>fabids</taxon>
        <taxon>Fabales</taxon>
        <taxon>Fabaceae</taxon>
        <taxon>Papilionoideae</taxon>
        <taxon>50 kb inversion clade</taxon>
        <taxon>NPAAA clade</taxon>
        <taxon>Hologalegina</taxon>
        <taxon>IRL clade</taxon>
        <taxon>Trifolieae</taxon>
        <taxon>Trifolium</taxon>
    </lineage>
</organism>
<evidence type="ECO:0000313" key="2">
    <source>
        <dbReference type="EMBL" id="PNX70377.1"/>
    </source>
</evidence>
<feature type="non-terminal residue" evidence="2">
    <location>
        <position position="1"/>
    </location>
</feature>
<sequence>VADAVAVAVIANAVIAVAATCNAVAAA</sequence>
<dbReference type="AlphaFoldDB" id="A0A2K3KVS1"/>
<accession>A0A2K3KVS1</accession>
<comment type="caution">
    <text evidence="2">The sequence shown here is derived from an EMBL/GenBank/DDBJ whole genome shotgun (WGS) entry which is preliminary data.</text>
</comment>
<keyword evidence="1" id="KW-1133">Transmembrane helix</keyword>
<keyword evidence="1" id="KW-0472">Membrane</keyword>
<reference evidence="2 3" key="2">
    <citation type="journal article" date="2017" name="Front. Plant Sci.">
        <title>Gene Classification and Mining of Molecular Markers Useful in Red Clover (Trifolium pratense) Breeding.</title>
        <authorList>
            <person name="Istvanek J."/>
            <person name="Dluhosova J."/>
            <person name="Dluhos P."/>
            <person name="Patkova L."/>
            <person name="Nedelnik J."/>
            <person name="Repkova J."/>
        </authorList>
    </citation>
    <scope>NUCLEOTIDE SEQUENCE [LARGE SCALE GENOMIC DNA]</scope>
    <source>
        <strain evidence="3">cv. Tatra</strain>
        <tissue evidence="2">Young leaves</tissue>
    </source>
</reference>
<feature type="transmembrane region" description="Helical" evidence="1">
    <location>
        <begin position="6"/>
        <end position="25"/>
    </location>
</feature>
<dbReference type="EMBL" id="ASHM01112955">
    <property type="protein sequence ID" value="PNX70377.1"/>
    <property type="molecule type" value="Genomic_DNA"/>
</dbReference>